<proteinExistence type="predicted"/>
<evidence type="ECO:0000313" key="1">
    <source>
        <dbReference type="EMBL" id="MBC1302784.1"/>
    </source>
</evidence>
<sequence>MNNVFTIALAVRVNLALVQAFLISIGATIEFSQESIVSGQWSVVSGKFTTNN</sequence>
<organism evidence="1 2">
    <name type="scientific">Trichormus variabilis N2B</name>
    <dbReference type="NCBI Taxonomy" id="2681315"/>
    <lineage>
        <taxon>Bacteria</taxon>
        <taxon>Bacillati</taxon>
        <taxon>Cyanobacteriota</taxon>
        <taxon>Cyanophyceae</taxon>
        <taxon>Nostocales</taxon>
        <taxon>Nostocaceae</taxon>
        <taxon>Trichormus</taxon>
    </lineage>
</organism>
<comment type="caution">
    <text evidence="1">The sequence shown here is derived from an EMBL/GenBank/DDBJ whole genome shotgun (WGS) entry which is preliminary data.</text>
</comment>
<evidence type="ECO:0000313" key="2">
    <source>
        <dbReference type="Proteomes" id="UP000570851"/>
    </source>
</evidence>
<gene>
    <name evidence="1" type="ORF">GNE12_12760</name>
</gene>
<dbReference type="GeneID" id="62347903"/>
<reference evidence="1 2" key="1">
    <citation type="submission" date="2019-11" db="EMBL/GenBank/DDBJ databases">
        <title>Comparison of genomes from free-living endosymbiotic cyanobacteria isolated from Azolla.</title>
        <authorList>
            <person name="Thiel T."/>
            <person name="Pratte B."/>
        </authorList>
    </citation>
    <scope>NUCLEOTIDE SEQUENCE [LARGE SCALE GENOMIC DNA]</scope>
    <source>
        <strain evidence="1 2">N2B</strain>
    </source>
</reference>
<protein>
    <submittedName>
        <fullName evidence="1">Uncharacterized protein</fullName>
    </submittedName>
</protein>
<name>A0ABR6S900_ANAVA</name>
<dbReference type="RefSeq" id="WP_162470530.1">
    <property type="nucleotide sequence ID" value="NZ_JACKZP010000042.1"/>
</dbReference>
<dbReference type="Proteomes" id="UP000570851">
    <property type="component" value="Unassembled WGS sequence"/>
</dbReference>
<accession>A0ABR6S900</accession>
<keyword evidence="2" id="KW-1185">Reference proteome</keyword>
<dbReference type="EMBL" id="JACKZP010000042">
    <property type="protein sequence ID" value="MBC1302784.1"/>
    <property type="molecule type" value="Genomic_DNA"/>
</dbReference>